<dbReference type="InterPro" id="IPR048741">
    <property type="entry name" value="Pus10-like_C"/>
</dbReference>
<keyword evidence="6" id="KW-1185">Reference proteome</keyword>
<evidence type="ECO:0000313" key="6">
    <source>
        <dbReference type="Proteomes" id="UP001195914"/>
    </source>
</evidence>
<gene>
    <name evidence="5" type="ORF">X943_000805</name>
</gene>
<dbReference type="EMBL" id="JAHBMH010000007">
    <property type="protein sequence ID" value="KAK1939532.1"/>
    <property type="molecule type" value="Genomic_DNA"/>
</dbReference>
<dbReference type="Gene3D" id="3.30.70.3190">
    <property type="match status" value="1"/>
</dbReference>
<sequence length="473" mass="54334">MTFAKKCIKVDLTENVVSQFNSMWNSRIAIASDFIEKTSTISNPEDELSQLIWAYFDSSVNTAEAKKAKTLDIYKKRLKDVVIAILENEFDTFVSDYQALFRYIDRIYHQDRLLFEQLLRLQIHVSWDVQERLTITRFEISRDVLTFTGFYNKFARGLYQTLWMPGGNIKSGLSVEECLGTPLQALCSGDRYKFMASGREDCDVRTTGSGRKFCVEVYNCKRDLFLVFRLIQMLKHDSKLPQAEHVNETLPILHCLDKALETANTAEEIVAAYPSEYYFLKSGENDEEENPPNTHKIAITRVPRQSLVDIFRGDSENAKHVAAAVKFYGLRVVFGSRMERQVIQTDAENKNKLYVCLVFSEPPVSFEDLEAIPKGPITIRQRNPIRTSHRKSQGERERIIHQINIELLHPRMMLIHLKTQAGEEQVKCCKNIYTGTYVKEFVNGDFGRTQPSISSFLGGNKLYVTHLDVVGFA</sequence>
<evidence type="ECO:0000259" key="4">
    <source>
        <dbReference type="Pfam" id="PF21238"/>
    </source>
</evidence>
<evidence type="ECO:0000256" key="2">
    <source>
        <dbReference type="ARBA" id="ARBA00022694"/>
    </source>
</evidence>
<dbReference type="AlphaFoldDB" id="A0AAD9LKX9"/>
<reference evidence="5" key="1">
    <citation type="journal article" date="2014" name="Nucleic Acids Res.">
        <title>The evolutionary dynamics of variant antigen genes in Babesia reveal a history of genomic innovation underlying host-parasite interaction.</title>
        <authorList>
            <person name="Jackson A.P."/>
            <person name="Otto T.D."/>
            <person name="Darby A."/>
            <person name="Ramaprasad A."/>
            <person name="Xia D."/>
            <person name="Echaide I.E."/>
            <person name="Farber M."/>
            <person name="Gahlot S."/>
            <person name="Gamble J."/>
            <person name="Gupta D."/>
            <person name="Gupta Y."/>
            <person name="Jackson L."/>
            <person name="Malandrin L."/>
            <person name="Malas T.B."/>
            <person name="Moussa E."/>
            <person name="Nair M."/>
            <person name="Reid A.J."/>
            <person name="Sanders M."/>
            <person name="Sharma J."/>
            <person name="Tracey A."/>
            <person name="Quail M.A."/>
            <person name="Weir W."/>
            <person name="Wastling J.M."/>
            <person name="Hall N."/>
            <person name="Willadsen P."/>
            <person name="Lingelbach K."/>
            <person name="Shiels B."/>
            <person name="Tait A."/>
            <person name="Berriman M."/>
            <person name="Allred D.R."/>
            <person name="Pain A."/>
        </authorList>
    </citation>
    <scope>NUCLEOTIDE SEQUENCE</scope>
    <source>
        <strain evidence="5">1802A</strain>
    </source>
</reference>
<dbReference type="Gene3D" id="3.30.70.2510">
    <property type="match status" value="1"/>
</dbReference>
<feature type="domain" description="Pus10-like C-terminal" evidence="4">
    <location>
        <begin position="148"/>
        <end position="225"/>
    </location>
</feature>
<keyword evidence="2" id="KW-0819">tRNA processing</keyword>
<feature type="domain" description="Pus10-like C-terminal" evidence="4">
    <location>
        <begin position="322"/>
        <end position="470"/>
    </location>
</feature>
<evidence type="ECO:0000256" key="3">
    <source>
        <dbReference type="ARBA" id="ARBA00023235"/>
    </source>
</evidence>
<proteinExistence type="predicted"/>
<dbReference type="Pfam" id="PF21238">
    <property type="entry name" value="Pus10_C"/>
    <property type="match status" value="2"/>
</dbReference>
<organism evidence="5 6">
    <name type="scientific">Babesia divergens</name>
    <dbReference type="NCBI Taxonomy" id="32595"/>
    <lineage>
        <taxon>Eukaryota</taxon>
        <taxon>Sar</taxon>
        <taxon>Alveolata</taxon>
        <taxon>Apicomplexa</taxon>
        <taxon>Aconoidasida</taxon>
        <taxon>Piroplasmida</taxon>
        <taxon>Babesiidae</taxon>
        <taxon>Babesia</taxon>
    </lineage>
</organism>
<dbReference type="GO" id="GO:0160148">
    <property type="term" value="F:tRNA pseudouridine(55) synthase activity"/>
    <property type="evidence" value="ECO:0007669"/>
    <property type="project" value="UniProtKB-EC"/>
</dbReference>
<protein>
    <recommendedName>
        <fullName evidence="1">tRNA pseudouridine(55) synthase</fullName>
        <ecNumber evidence="1">5.4.99.25</ecNumber>
    </recommendedName>
</protein>
<keyword evidence="3" id="KW-0413">Isomerase</keyword>
<dbReference type="Proteomes" id="UP001195914">
    <property type="component" value="Unassembled WGS sequence"/>
</dbReference>
<evidence type="ECO:0000313" key="5">
    <source>
        <dbReference type="EMBL" id="KAK1939532.1"/>
    </source>
</evidence>
<dbReference type="InterPro" id="IPR039894">
    <property type="entry name" value="Pus10-like"/>
</dbReference>
<comment type="caution">
    <text evidence="5">The sequence shown here is derived from an EMBL/GenBank/DDBJ whole genome shotgun (WGS) entry which is preliminary data.</text>
</comment>
<evidence type="ECO:0000256" key="1">
    <source>
        <dbReference type="ARBA" id="ARBA00012787"/>
    </source>
</evidence>
<name>A0AAD9LKX9_BABDI</name>
<reference evidence="5" key="2">
    <citation type="submission" date="2021-05" db="EMBL/GenBank/DDBJ databases">
        <authorList>
            <person name="Pain A."/>
        </authorList>
    </citation>
    <scope>NUCLEOTIDE SEQUENCE</scope>
    <source>
        <strain evidence="5">1802A</strain>
    </source>
</reference>
<dbReference type="GO" id="GO:0031119">
    <property type="term" value="P:tRNA pseudouridine synthesis"/>
    <property type="evidence" value="ECO:0007669"/>
    <property type="project" value="TreeGrafter"/>
</dbReference>
<dbReference type="EC" id="5.4.99.25" evidence="1"/>
<dbReference type="PANTHER" id="PTHR21568:SF0">
    <property type="entry name" value="TRNA PSEUDOURIDINE SYNTHASE PUS10"/>
    <property type="match status" value="1"/>
</dbReference>
<dbReference type="PANTHER" id="PTHR21568">
    <property type="entry name" value="TRNA PSEUDOURIDINE SYNTHASE PUS10"/>
    <property type="match status" value="1"/>
</dbReference>
<accession>A0AAD9LKX9</accession>